<feature type="chain" id="PRO_5004452777" evidence="2">
    <location>
        <begin position="24"/>
        <end position="329"/>
    </location>
</feature>
<dbReference type="RefSeq" id="XP_007914806.1">
    <property type="nucleotide sequence ID" value="XM_007916615.1"/>
</dbReference>
<keyword evidence="1" id="KW-1133">Transmembrane helix</keyword>
<gene>
    <name evidence="3" type="ORF">UCRPA7_4059</name>
</gene>
<feature type="signal peptide" evidence="2">
    <location>
        <begin position="1"/>
        <end position="23"/>
    </location>
</feature>
<proteinExistence type="predicted"/>
<protein>
    <submittedName>
        <fullName evidence="3">Uncharacterized protein</fullName>
    </submittedName>
</protein>
<dbReference type="KEGG" id="tmn:UCRPA7_4059"/>
<reference evidence="4" key="1">
    <citation type="journal article" date="2013" name="Genome Announc.">
        <title>Draft genome sequence of the ascomycete Phaeoacremonium aleophilum strain UCR-PA7, a causal agent of the esca disease complex in grapevines.</title>
        <authorList>
            <person name="Blanco-Ulate B."/>
            <person name="Rolshausen P."/>
            <person name="Cantu D."/>
        </authorList>
    </citation>
    <scope>NUCLEOTIDE SEQUENCE [LARGE SCALE GENOMIC DNA]</scope>
    <source>
        <strain evidence="4">UCR-PA7</strain>
    </source>
</reference>
<evidence type="ECO:0000313" key="4">
    <source>
        <dbReference type="Proteomes" id="UP000014074"/>
    </source>
</evidence>
<dbReference type="Proteomes" id="UP000014074">
    <property type="component" value="Unassembled WGS sequence"/>
</dbReference>
<dbReference type="GeneID" id="19324471"/>
<accession>R8BMF2</accession>
<sequence>MLWHSTTIATAAAASLLLGRAHASVGDFGADMALAGRSPVAVERQKMEAADTRVIFARQSSNVVLNQDGTINMTAWDEEATTACNNALSALPQASNPSGTCVCYNLPALNNATGTFEADLRLYRLSEPTDQFTGIPPQNIQVGLAYHGASVSPVSANTAAKKVITPVKRQASTTTNQNLKLLQTYLFVGEIDKDRMSQSMTMAELQALVMPTITLSGVNSAGQSVSTNVSSNEAVFVAGVFSQEVFLSDTAKAQAAVDAIVSQLQNGTVAFVLPGVQFLIFPVGLVVTGVWLVVGLAVIGLGFFERVNYRESYRRRSARAGKGTTTKRI</sequence>
<feature type="transmembrane region" description="Helical" evidence="1">
    <location>
        <begin position="278"/>
        <end position="304"/>
    </location>
</feature>
<evidence type="ECO:0000256" key="1">
    <source>
        <dbReference type="SAM" id="Phobius"/>
    </source>
</evidence>
<keyword evidence="4" id="KW-1185">Reference proteome</keyword>
<keyword evidence="1" id="KW-0812">Transmembrane</keyword>
<keyword evidence="1" id="KW-0472">Membrane</keyword>
<dbReference type="eggNOG" id="ENOG502S2FQ">
    <property type="taxonomic scope" value="Eukaryota"/>
</dbReference>
<dbReference type="AlphaFoldDB" id="R8BMF2"/>
<keyword evidence="2" id="KW-0732">Signal</keyword>
<dbReference type="HOGENOM" id="CLU_050091_0_0_1"/>
<dbReference type="OrthoDB" id="2596908at2759"/>
<evidence type="ECO:0000313" key="3">
    <source>
        <dbReference type="EMBL" id="EOO00445.1"/>
    </source>
</evidence>
<organism evidence="3 4">
    <name type="scientific">Phaeoacremonium minimum (strain UCR-PA7)</name>
    <name type="common">Esca disease fungus</name>
    <name type="synonym">Togninia minima</name>
    <dbReference type="NCBI Taxonomy" id="1286976"/>
    <lineage>
        <taxon>Eukaryota</taxon>
        <taxon>Fungi</taxon>
        <taxon>Dikarya</taxon>
        <taxon>Ascomycota</taxon>
        <taxon>Pezizomycotina</taxon>
        <taxon>Sordariomycetes</taxon>
        <taxon>Sordariomycetidae</taxon>
        <taxon>Togniniales</taxon>
        <taxon>Togniniaceae</taxon>
        <taxon>Phaeoacremonium</taxon>
    </lineage>
</organism>
<name>R8BMF2_PHAM7</name>
<dbReference type="EMBL" id="KB933093">
    <property type="protein sequence ID" value="EOO00445.1"/>
    <property type="molecule type" value="Genomic_DNA"/>
</dbReference>
<evidence type="ECO:0000256" key="2">
    <source>
        <dbReference type="SAM" id="SignalP"/>
    </source>
</evidence>